<protein>
    <submittedName>
        <fullName evidence="4">Mammalian cell entry protein</fullName>
    </submittedName>
</protein>
<feature type="domain" description="Mce/MlaD" evidence="2">
    <location>
        <begin position="47"/>
        <end position="119"/>
    </location>
</feature>
<dbReference type="EMBL" id="BMMH01000006">
    <property type="protein sequence ID" value="GGL15322.1"/>
    <property type="molecule type" value="Genomic_DNA"/>
</dbReference>
<organism evidence="4 5">
    <name type="scientific">Nocardia jinanensis</name>
    <dbReference type="NCBI Taxonomy" id="382504"/>
    <lineage>
        <taxon>Bacteria</taxon>
        <taxon>Bacillati</taxon>
        <taxon>Actinomycetota</taxon>
        <taxon>Actinomycetes</taxon>
        <taxon>Mycobacteriales</taxon>
        <taxon>Nocardiaceae</taxon>
        <taxon>Nocardia</taxon>
    </lineage>
</organism>
<dbReference type="Pfam" id="PF02470">
    <property type="entry name" value="MlaD"/>
    <property type="match status" value="1"/>
</dbReference>
<proteinExistence type="predicted"/>
<dbReference type="PRINTS" id="PR01782">
    <property type="entry name" value="MCEVIRFACTOR"/>
</dbReference>
<dbReference type="PANTHER" id="PTHR33371">
    <property type="entry name" value="INTERMEMBRANE PHOSPHOLIPID TRANSPORT SYSTEM BINDING PROTEIN MLAD-RELATED"/>
    <property type="match status" value="1"/>
</dbReference>
<dbReference type="InterPro" id="IPR005693">
    <property type="entry name" value="Mce"/>
</dbReference>
<evidence type="ECO:0000256" key="1">
    <source>
        <dbReference type="SAM" id="MobiDB-lite"/>
    </source>
</evidence>
<keyword evidence="5" id="KW-1185">Reference proteome</keyword>
<evidence type="ECO:0000313" key="4">
    <source>
        <dbReference type="EMBL" id="GGL15322.1"/>
    </source>
</evidence>
<name>A0A917RMY5_9NOCA</name>
<dbReference type="AlphaFoldDB" id="A0A917RMY5"/>
<dbReference type="NCBIfam" id="TIGR00996">
    <property type="entry name" value="Mtu_fam_mce"/>
    <property type="match status" value="1"/>
</dbReference>
<evidence type="ECO:0000313" key="5">
    <source>
        <dbReference type="Proteomes" id="UP000638263"/>
    </source>
</evidence>
<sequence length="405" mass="42163">MHRTMNSLKPIDVSDTFRVGIVGLVLTIAAVLSAQNYDRLPLLGAHREYRAHFAEAGGLEVGAPVEVAGVTVGKVTGMELDENKVLVRFSAEGVLVGAESEAAIKTRTVLGSKTLELRPRGDTVLKPDAVIGLEHTTAPYLLTDTLGELTTTISGLKTEDLTGALHVLGDTLDEAEPSLGAALDGVSRLSTSISSRDGLLKDLLSNAAGVTGVLSARSTQINQLILDGSTLFTALDERRQAIDVLLTNLRAAAQQLRLLVAENEAQLAPALDKLNAVVDLLSAHKDDIQRTLLPLSQYALSLGESVASGPFFKAYVSNLLPGQYLQPFIDAAFAQAGVDPGVLGVPSHPIDGGDDSPRGTIPPTGTAPGPNGPVPHEPPPPGLPIPGLPIPDLRIPGLPIPGMGG</sequence>
<comment type="caution">
    <text evidence="4">The sequence shown here is derived from an EMBL/GenBank/DDBJ whole genome shotgun (WGS) entry which is preliminary data.</text>
</comment>
<reference evidence="4" key="1">
    <citation type="journal article" date="2014" name="Int. J. Syst. Evol. Microbiol.">
        <title>Complete genome sequence of Corynebacterium casei LMG S-19264T (=DSM 44701T), isolated from a smear-ripened cheese.</title>
        <authorList>
            <consortium name="US DOE Joint Genome Institute (JGI-PGF)"/>
            <person name="Walter F."/>
            <person name="Albersmeier A."/>
            <person name="Kalinowski J."/>
            <person name="Ruckert C."/>
        </authorList>
    </citation>
    <scope>NUCLEOTIDE SEQUENCE</scope>
    <source>
        <strain evidence="4">CGMCC 4.3508</strain>
    </source>
</reference>
<dbReference type="InterPro" id="IPR003399">
    <property type="entry name" value="Mce/MlaD"/>
</dbReference>
<dbReference type="PANTHER" id="PTHR33371:SF18">
    <property type="entry name" value="MCE-FAMILY PROTEIN MCE3C"/>
    <property type="match status" value="1"/>
</dbReference>
<feature type="region of interest" description="Disordered" evidence="1">
    <location>
        <begin position="344"/>
        <end position="405"/>
    </location>
</feature>
<dbReference type="Proteomes" id="UP000638263">
    <property type="component" value="Unassembled WGS sequence"/>
</dbReference>
<feature type="compositionally biased region" description="Low complexity" evidence="1">
    <location>
        <begin position="390"/>
        <end position="405"/>
    </location>
</feature>
<evidence type="ECO:0000259" key="3">
    <source>
        <dbReference type="Pfam" id="PF11887"/>
    </source>
</evidence>
<accession>A0A917RMY5</accession>
<dbReference type="Pfam" id="PF11887">
    <property type="entry name" value="Mce4_CUP1"/>
    <property type="match status" value="1"/>
</dbReference>
<gene>
    <name evidence="4" type="ORF">GCM10011588_32350</name>
</gene>
<feature type="compositionally biased region" description="Low complexity" evidence="1">
    <location>
        <begin position="358"/>
        <end position="369"/>
    </location>
</feature>
<dbReference type="InterPro" id="IPR052336">
    <property type="entry name" value="MlaD_Phospholipid_Transporter"/>
</dbReference>
<evidence type="ECO:0000259" key="2">
    <source>
        <dbReference type="Pfam" id="PF02470"/>
    </source>
</evidence>
<dbReference type="InterPro" id="IPR024516">
    <property type="entry name" value="Mce_C"/>
</dbReference>
<feature type="domain" description="Mammalian cell entry C-terminal" evidence="3">
    <location>
        <begin position="124"/>
        <end position="299"/>
    </location>
</feature>
<dbReference type="GO" id="GO:0005576">
    <property type="term" value="C:extracellular region"/>
    <property type="evidence" value="ECO:0007669"/>
    <property type="project" value="TreeGrafter"/>
</dbReference>
<feature type="compositionally biased region" description="Pro residues" evidence="1">
    <location>
        <begin position="370"/>
        <end position="389"/>
    </location>
</feature>
<reference evidence="4" key="2">
    <citation type="submission" date="2020-09" db="EMBL/GenBank/DDBJ databases">
        <authorList>
            <person name="Sun Q."/>
            <person name="Zhou Y."/>
        </authorList>
    </citation>
    <scope>NUCLEOTIDE SEQUENCE</scope>
    <source>
        <strain evidence="4">CGMCC 4.3508</strain>
    </source>
</reference>